<sequence>MPLSLTGRTTYSRLRRSLSPLIPPEFINIFRRIAHSRILTVMIFAYLAITQQIYASGYP</sequence>
<keyword evidence="2" id="KW-0614">Plasmid</keyword>
<name>A0A0P0ZGR5_ERWAM</name>
<keyword evidence="1" id="KW-0812">Transmembrane</keyword>
<evidence type="ECO:0000256" key="1">
    <source>
        <dbReference type="SAM" id="Phobius"/>
    </source>
</evidence>
<dbReference type="EMBL" id="HG813239">
    <property type="protein sequence ID" value="CDM08164.1"/>
    <property type="molecule type" value="Genomic_DNA"/>
</dbReference>
<dbReference type="AlphaFoldDB" id="A0A0P0ZGR5"/>
<reference evidence="2" key="1">
    <citation type="submission" date="2013-11" db="EMBL/GenBank/DDBJ databases">
        <title>The novel cryptic plasmid pEA68 of Erwinia amylovora strain 692 and definition of a novel family of plasmids.</title>
        <authorList>
            <person name="Ismail E."/>
            <person name="Blom J."/>
            <person name="Bultreys A."/>
            <person name="Ivanovic M."/>
            <person name="Obradovic A."/>
            <person name="Van Doorn J."/>
            <person name="Bergsma-Vlami M."/>
            <person name="Maes M."/>
            <person name="Willems A."/>
            <person name="Stockwell V."/>
            <person name="Smits T.H.M."/>
            <person name="Pulawska J."/>
        </authorList>
    </citation>
    <scope>NUCLEOTIDE SEQUENCE [LARGE SCALE GENOMIC DNA]</scope>
    <source>
        <strain evidence="2">692</strain>
        <plasmid evidence="2">pEA29</plasmid>
    </source>
</reference>
<accession>A0A0P0ZGR5</accession>
<feature type="transmembrane region" description="Helical" evidence="1">
    <location>
        <begin position="38"/>
        <end position="55"/>
    </location>
</feature>
<keyword evidence="1" id="KW-0472">Membrane</keyword>
<proteinExistence type="predicted"/>
<gene>
    <name evidence="2" type="ORF">EAMY692_p20038</name>
</gene>
<organism evidence="2">
    <name type="scientific">Erwinia amylovora</name>
    <name type="common">Fire blight bacteria</name>
    <dbReference type="NCBI Taxonomy" id="552"/>
    <lineage>
        <taxon>Bacteria</taxon>
        <taxon>Pseudomonadati</taxon>
        <taxon>Pseudomonadota</taxon>
        <taxon>Gammaproteobacteria</taxon>
        <taxon>Enterobacterales</taxon>
        <taxon>Erwiniaceae</taxon>
        <taxon>Erwinia</taxon>
    </lineage>
</organism>
<keyword evidence="1" id="KW-1133">Transmembrane helix</keyword>
<protein>
    <submittedName>
        <fullName evidence="2">Putative membrane protein</fullName>
    </submittedName>
</protein>
<geneLocation type="plasmid" evidence="2">
    <name>pEA29</name>
</geneLocation>
<evidence type="ECO:0000313" key="2">
    <source>
        <dbReference type="EMBL" id="CDM08164.1"/>
    </source>
</evidence>